<dbReference type="Gene3D" id="3.30.420.10">
    <property type="entry name" value="Ribonuclease H-like superfamily/Ribonuclease H"/>
    <property type="match status" value="1"/>
</dbReference>
<evidence type="ECO:0000313" key="2">
    <source>
        <dbReference type="EMBL" id="KIJ08894.1"/>
    </source>
</evidence>
<reference evidence="2 3" key="1">
    <citation type="submission" date="2014-06" db="EMBL/GenBank/DDBJ databases">
        <authorList>
            <consortium name="DOE Joint Genome Institute"/>
            <person name="Kuo A."/>
            <person name="Kohler A."/>
            <person name="Nagy L.G."/>
            <person name="Floudas D."/>
            <person name="Copeland A."/>
            <person name="Barry K.W."/>
            <person name="Cichocki N."/>
            <person name="Veneault-Fourrey C."/>
            <person name="LaButti K."/>
            <person name="Lindquist E.A."/>
            <person name="Lipzen A."/>
            <person name="Lundell T."/>
            <person name="Morin E."/>
            <person name="Murat C."/>
            <person name="Sun H."/>
            <person name="Tunlid A."/>
            <person name="Henrissat B."/>
            <person name="Grigoriev I.V."/>
            <person name="Hibbett D.S."/>
            <person name="Martin F."/>
            <person name="Nordberg H.P."/>
            <person name="Cantor M.N."/>
            <person name="Hua S.X."/>
        </authorList>
    </citation>
    <scope>NUCLEOTIDE SEQUENCE [LARGE SCALE GENOMIC DNA]</scope>
    <source>
        <strain evidence="2 3">ATCC 200175</strain>
    </source>
</reference>
<proteinExistence type="predicted"/>
<dbReference type="GO" id="GO:0003676">
    <property type="term" value="F:nucleic acid binding"/>
    <property type="evidence" value="ECO:0007669"/>
    <property type="project" value="InterPro"/>
</dbReference>
<reference evidence="3" key="2">
    <citation type="submission" date="2015-01" db="EMBL/GenBank/DDBJ databases">
        <title>Evolutionary Origins and Diversification of the Mycorrhizal Mutualists.</title>
        <authorList>
            <consortium name="DOE Joint Genome Institute"/>
            <consortium name="Mycorrhizal Genomics Consortium"/>
            <person name="Kohler A."/>
            <person name="Kuo A."/>
            <person name="Nagy L.G."/>
            <person name="Floudas D."/>
            <person name="Copeland A."/>
            <person name="Barry K.W."/>
            <person name="Cichocki N."/>
            <person name="Veneault-Fourrey C."/>
            <person name="LaButti K."/>
            <person name="Lindquist E.A."/>
            <person name="Lipzen A."/>
            <person name="Lundell T."/>
            <person name="Morin E."/>
            <person name="Murat C."/>
            <person name="Riley R."/>
            <person name="Ohm R."/>
            <person name="Sun H."/>
            <person name="Tunlid A."/>
            <person name="Henrissat B."/>
            <person name="Grigoriev I.V."/>
            <person name="Hibbett D.S."/>
            <person name="Martin F."/>
        </authorList>
    </citation>
    <scope>NUCLEOTIDE SEQUENCE [LARGE SCALE GENOMIC DNA]</scope>
    <source>
        <strain evidence="3">ATCC 200175</strain>
    </source>
</reference>
<dbReference type="InterPro" id="IPR036397">
    <property type="entry name" value="RNaseH_sf"/>
</dbReference>
<name>A0A0C9SPD7_PAXIN</name>
<feature type="domain" description="Tc1-like transposase DDE" evidence="1">
    <location>
        <begin position="80"/>
        <end position="168"/>
    </location>
</feature>
<sequence length="168" mass="18855">IENSPDLYLDELQEMLATSCGVHVSRATVWRTLHKAGFMMKKVSILTRTTPCVYLHILRCHDSTKQSNLSLLTKALSIAEQPTVAAPGQSEEPKRNARHFFFSVLPALSLQDGFLHCSIVEGSFCTESFTSFIRGLLDNMQPFPAPNSVIVMDNCRIHKHPDIQELIE</sequence>
<gene>
    <name evidence="2" type="ORF">PAXINDRAFT_48567</name>
</gene>
<dbReference type="Pfam" id="PF13358">
    <property type="entry name" value="DDE_3"/>
    <property type="match status" value="1"/>
</dbReference>
<feature type="non-terminal residue" evidence="2">
    <location>
        <position position="168"/>
    </location>
</feature>
<dbReference type="HOGENOM" id="CLU_1590384_0_0_1"/>
<evidence type="ECO:0000313" key="3">
    <source>
        <dbReference type="Proteomes" id="UP000053647"/>
    </source>
</evidence>
<dbReference type="Proteomes" id="UP000053647">
    <property type="component" value="Unassembled WGS sequence"/>
</dbReference>
<dbReference type="PANTHER" id="PTHR46564">
    <property type="entry name" value="TRANSPOSASE"/>
    <property type="match status" value="1"/>
</dbReference>
<protein>
    <recommendedName>
        <fullName evidence="1">Tc1-like transposase DDE domain-containing protein</fullName>
    </recommendedName>
</protein>
<accession>A0A0C9SPD7</accession>
<organism evidence="2 3">
    <name type="scientific">Paxillus involutus ATCC 200175</name>
    <dbReference type="NCBI Taxonomy" id="664439"/>
    <lineage>
        <taxon>Eukaryota</taxon>
        <taxon>Fungi</taxon>
        <taxon>Dikarya</taxon>
        <taxon>Basidiomycota</taxon>
        <taxon>Agaricomycotina</taxon>
        <taxon>Agaricomycetes</taxon>
        <taxon>Agaricomycetidae</taxon>
        <taxon>Boletales</taxon>
        <taxon>Paxilineae</taxon>
        <taxon>Paxillaceae</taxon>
        <taxon>Paxillus</taxon>
    </lineage>
</organism>
<dbReference type="PANTHER" id="PTHR46564:SF1">
    <property type="entry name" value="TRANSPOSASE"/>
    <property type="match status" value="1"/>
</dbReference>
<evidence type="ECO:0000259" key="1">
    <source>
        <dbReference type="Pfam" id="PF13358"/>
    </source>
</evidence>
<feature type="non-terminal residue" evidence="2">
    <location>
        <position position="1"/>
    </location>
</feature>
<dbReference type="AlphaFoldDB" id="A0A0C9SPD7"/>
<keyword evidence="3" id="KW-1185">Reference proteome</keyword>
<dbReference type="EMBL" id="KN819538">
    <property type="protein sequence ID" value="KIJ08894.1"/>
    <property type="molecule type" value="Genomic_DNA"/>
</dbReference>
<dbReference type="InterPro" id="IPR038717">
    <property type="entry name" value="Tc1-like_DDE_dom"/>
</dbReference>
<dbReference type="OrthoDB" id="2142724at2759"/>